<gene>
    <name evidence="1" type="ORF">KGD82_26730</name>
</gene>
<dbReference type="Proteomes" id="UP000682416">
    <property type="component" value="Chromosome"/>
</dbReference>
<dbReference type="KEGG" id="nec:KGD82_26730"/>
<keyword evidence="2" id="KW-1185">Reference proteome</keyword>
<sequence>MPFRIATAPGLPDRPNEDFAAATATVAVLLDGVSAPTDLDDGCSHGVAWHTRRLGSLLLAGLDGGAAPREALSEAITTVSSLHEGTCDLGVQQTPSATVVAVRIGADHLEYLVLSDSVLLAEGDGGVRLVADTTLDDLRPRVAPGTRVRDWRNVPGGFWTAGADPRAAEEAVVGTAPLGPFVAMTDGASRAVEVFGDLSWEGAFALVRHRGPEALVRRVRELEAADPSRRRFPRGKVRDDATALWWAPESLQITDTQK</sequence>
<reference evidence="1" key="1">
    <citation type="submission" date="2021-05" db="EMBL/GenBank/DDBJ databases">
        <authorList>
            <person name="Kaiqin L."/>
            <person name="Jian G."/>
        </authorList>
    </citation>
    <scope>NUCLEOTIDE SEQUENCE</scope>
    <source>
        <strain evidence="1">HDS5</strain>
    </source>
</reference>
<evidence type="ECO:0008006" key="3">
    <source>
        <dbReference type="Google" id="ProtNLM"/>
    </source>
</evidence>
<dbReference type="EMBL" id="CP074402">
    <property type="protein sequence ID" value="QVJ01522.1"/>
    <property type="molecule type" value="Genomic_DNA"/>
</dbReference>
<accession>A0A975QKP0</accession>
<organism evidence="1 2">
    <name type="scientific">Nocardiopsis eucommiae</name>
    <dbReference type="NCBI Taxonomy" id="2831970"/>
    <lineage>
        <taxon>Bacteria</taxon>
        <taxon>Bacillati</taxon>
        <taxon>Actinomycetota</taxon>
        <taxon>Actinomycetes</taxon>
        <taxon>Streptosporangiales</taxon>
        <taxon>Nocardiopsidaceae</taxon>
        <taxon>Nocardiopsis</taxon>
    </lineage>
</organism>
<protein>
    <recommendedName>
        <fullName evidence="3">Protein phosphatase 2C-like protein</fullName>
    </recommendedName>
</protein>
<proteinExistence type="predicted"/>
<dbReference type="AlphaFoldDB" id="A0A975QKP0"/>
<evidence type="ECO:0000313" key="1">
    <source>
        <dbReference type="EMBL" id="QVJ01522.1"/>
    </source>
</evidence>
<evidence type="ECO:0000313" key="2">
    <source>
        <dbReference type="Proteomes" id="UP000682416"/>
    </source>
</evidence>
<name>A0A975QKP0_9ACTN</name>